<accession>A8ZK56</accession>
<dbReference type="InterPro" id="IPR023408">
    <property type="entry name" value="MscS_beta-dom_sf"/>
</dbReference>
<dbReference type="PANTHER" id="PTHR30460">
    <property type="entry name" value="MODERATE CONDUCTANCE MECHANOSENSITIVE CHANNEL YBIO"/>
    <property type="match status" value="1"/>
</dbReference>
<evidence type="ECO:0000256" key="6">
    <source>
        <dbReference type="ARBA" id="ARBA00023136"/>
    </source>
</evidence>
<keyword evidence="11" id="KW-1185">Reference proteome</keyword>
<dbReference type="GO" id="GO:0005886">
    <property type="term" value="C:plasma membrane"/>
    <property type="evidence" value="ECO:0007669"/>
    <property type="project" value="UniProtKB-SubCell"/>
</dbReference>
<evidence type="ECO:0000256" key="1">
    <source>
        <dbReference type="ARBA" id="ARBA00004651"/>
    </source>
</evidence>
<dbReference type="HOGENOM" id="CLU_027053_1_0_3"/>
<dbReference type="InterPro" id="IPR049278">
    <property type="entry name" value="MS_channel_C"/>
</dbReference>
<dbReference type="GO" id="GO:0008381">
    <property type="term" value="F:mechanosensitive monoatomic ion channel activity"/>
    <property type="evidence" value="ECO:0007669"/>
    <property type="project" value="InterPro"/>
</dbReference>
<keyword evidence="4 7" id="KW-0812">Transmembrane</keyword>
<evidence type="ECO:0000313" key="10">
    <source>
        <dbReference type="EMBL" id="ABW31556.1"/>
    </source>
</evidence>
<keyword evidence="10" id="KW-0614">Plasmid</keyword>
<keyword evidence="5 7" id="KW-1133">Transmembrane helix</keyword>
<evidence type="ECO:0000259" key="9">
    <source>
        <dbReference type="Pfam" id="PF21082"/>
    </source>
</evidence>
<dbReference type="InterPro" id="IPR010920">
    <property type="entry name" value="LSM_dom_sf"/>
</dbReference>
<feature type="transmembrane region" description="Helical" evidence="7">
    <location>
        <begin position="254"/>
        <end position="274"/>
    </location>
</feature>
<evidence type="ECO:0000256" key="4">
    <source>
        <dbReference type="ARBA" id="ARBA00022692"/>
    </source>
</evidence>
<evidence type="ECO:0000259" key="8">
    <source>
        <dbReference type="Pfam" id="PF00924"/>
    </source>
</evidence>
<evidence type="ECO:0000313" key="11">
    <source>
        <dbReference type="Proteomes" id="UP000000268"/>
    </source>
</evidence>
<feature type="domain" description="Mechanosensitive ion channel MscS C-terminal" evidence="9">
    <location>
        <begin position="452"/>
        <end position="539"/>
    </location>
</feature>
<evidence type="ECO:0000256" key="3">
    <source>
        <dbReference type="ARBA" id="ARBA00022475"/>
    </source>
</evidence>
<name>A8ZK56_ACAM1</name>
<feature type="transmembrane region" description="Helical" evidence="7">
    <location>
        <begin position="347"/>
        <end position="377"/>
    </location>
</feature>
<dbReference type="SUPFAM" id="SSF82689">
    <property type="entry name" value="Mechanosensitive channel protein MscS (YggB), C-terminal domain"/>
    <property type="match status" value="1"/>
</dbReference>
<dbReference type="PANTHER" id="PTHR30460:SF0">
    <property type="entry name" value="MODERATE CONDUCTANCE MECHANOSENSITIVE CHANNEL YBIO"/>
    <property type="match status" value="1"/>
</dbReference>
<dbReference type="Gene3D" id="2.30.30.60">
    <property type="match status" value="1"/>
</dbReference>
<comment type="subcellular location">
    <subcellularLocation>
        <location evidence="1">Cell membrane</location>
        <topology evidence="1">Multi-pass membrane protein</topology>
    </subcellularLocation>
</comment>
<comment type="similarity">
    <text evidence="2">Belongs to the MscS (TC 1.A.23) family.</text>
</comment>
<geneLocation type="plasmid" evidence="10 11">
    <name>pREB1</name>
</geneLocation>
<feature type="transmembrane region" description="Helical" evidence="7">
    <location>
        <begin position="166"/>
        <end position="186"/>
    </location>
</feature>
<proteinExistence type="inferred from homology"/>
<dbReference type="Proteomes" id="UP000000268">
    <property type="component" value="Plasmid pREB1"/>
</dbReference>
<reference evidence="10 11" key="1">
    <citation type="journal article" date="2008" name="Proc. Natl. Acad. Sci. U.S.A.">
        <title>Niche adaptation and genome expansion in the chlorophyll d-producing cyanobacterium Acaryochloris marina.</title>
        <authorList>
            <person name="Swingley W.D."/>
            <person name="Chen M."/>
            <person name="Cheung P.C."/>
            <person name="Conrad A.L."/>
            <person name="Dejesa L.C."/>
            <person name="Hao J."/>
            <person name="Honchak B.M."/>
            <person name="Karbach L.E."/>
            <person name="Kurdoglu A."/>
            <person name="Lahiri S."/>
            <person name="Mastrian S.D."/>
            <person name="Miyashita H."/>
            <person name="Page L."/>
            <person name="Ramakrishna P."/>
            <person name="Satoh S."/>
            <person name="Sattley W.M."/>
            <person name="Shimada Y."/>
            <person name="Taylor H.L."/>
            <person name="Tomo T."/>
            <person name="Tsuchiya T."/>
            <person name="Wang Z.T."/>
            <person name="Raymond J."/>
            <person name="Mimuro M."/>
            <person name="Blankenship R.E."/>
            <person name="Touchman J.W."/>
        </authorList>
    </citation>
    <scope>NUCLEOTIDE SEQUENCE [LARGE SCALE GENOMIC DNA]</scope>
    <source>
        <strain evidence="11">MBIC 11017</strain>
        <plasmid evidence="11">Plasmid pREB1</plasmid>
    </source>
</reference>
<dbReference type="AlphaFoldDB" id="A8ZK56"/>
<keyword evidence="6 7" id="KW-0472">Membrane</keyword>
<sequence length="555" mass="62929">MSYFWPSLAHAQFPSFSHLDTSSNRQPNIHYIQRGNMHIANVRLDGVSLFQVAAPTAIDDPDSQSNILPIEWRVNEIETHLEKIVNSGIDPNALRVTASTLNNQEVIIAQGKDWKLPLMTITELDRQIDSTSYSISEIAKVKASKIKSALLEANRERQPEHLKQQLFYLLIILVAVIIISLILRYLQILLKHQWTQLNSKNIKNPSTTQNNDFPDGQTSIESYQETTIGHPIRKHLPKLSLPQQKNINLTLRSLLWWSQVAIWLSFAIFALLLFPQTRQAGLWLVGVPVSFIGILLVLSISKKIIDILIVYGLHRWSENDAFNHTPNQRITLRTPTITNVLQEVTRYVVIIIGILMFLDAIQAPLALVLTGIGIVGLSAQNLIKDFINGFLILWEDQYTKNDVVKINGIVGLVEYLNLRVTQLRTLEGELVTIANGSFSTAINLTHQWSRINLGIEVAYSTDLDQAMAVIEEVAIKLQHDPIWGVLINETPTILGVDAFGESSITIRILIKTQPMKHWDVGREYRRRLKQAFDQANITIPFPQRSIWFEGYSVDT</sequence>
<evidence type="ECO:0000256" key="7">
    <source>
        <dbReference type="SAM" id="Phobius"/>
    </source>
</evidence>
<gene>
    <name evidence="10" type="ordered locus">AM1_A0047</name>
</gene>
<dbReference type="KEGG" id="amr:AM1_A0047"/>
<dbReference type="Pfam" id="PF21082">
    <property type="entry name" value="MS_channel_3rd"/>
    <property type="match status" value="1"/>
</dbReference>
<dbReference type="SUPFAM" id="SSF50182">
    <property type="entry name" value="Sm-like ribonucleoproteins"/>
    <property type="match status" value="1"/>
</dbReference>
<organism evidence="10 11">
    <name type="scientific">Acaryochloris marina (strain MBIC 11017)</name>
    <dbReference type="NCBI Taxonomy" id="329726"/>
    <lineage>
        <taxon>Bacteria</taxon>
        <taxon>Bacillati</taxon>
        <taxon>Cyanobacteriota</taxon>
        <taxon>Cyanophyceae</taxon>
        <taxon>Acaryochloridales</taxon>
        <taxon>Acaryochloridaceae</taxon>
        <taxon>Acaryochloris</taxon>
    </lineage>
</organism>
<dbReference type="InterPro" id="IPR045276">
    <property type="entry name" value="YbiO_bact"/>
</dbReference>
<dbReference type="Gene3D" id="3.30.70.100">
    <property type="match status" value="1"/>
</dbReference>
<feature type="domain" description="Mechanosensitive ion channel MscS" evidence="8">
    <location>
        <begin position="381"/>
        <end position="445"/>
    </location>
</feature>
<dbReference type="Gene3D" id="1.10.287.1260">
    <property type="match status" value="1"/>
</dbReference>
<dbReference type="InterPro" id="IPR011066">
    <property type="entry name" value="MscS_channel_C_sf"/>
</dbReference>
<dbReference type="Pfam" id="PF00924">
    <property type="entry name" value="MS_channel_2nd"/>
    <property type="match status" value="1"/>
</dbReference>
<dbReference type="InterPro" id="IPR006685">
    <property type="entry name" value="MscS_channel_2nd"/>
</dbReference>
<protein>
    <submittedName>
        <fullName evidence="10">Mechanosensitive ion channel, putative</fullName>
    </submittedName>
</protein>
<feature type="transmembrane region" description="Helical" evidence="7">
    <location>
        <begin position="280"/>
        <end position="300"/>
    </location>
</feature>
<dbReference type="EMBL" id="CP000838">
    <property type="protein sequence ID" value="ABW31556.1"/>
    <property type="molecule type" value="Genomic_DNA"/>
</dbReference>
<evidence type="ECO:0000256" key="2">
    <source>
        <dbReference type="ARBA" id="ARBA00008017"/>
    </source>
</evidence>
<keyword evidence="3" id="KW-1003">Cell membrane</keyword>
<evidence type="ECO:0000256" key="5">
    <source>
        <dbReference type="ARBA" id="ARBA00022989"/>
    </source>
</evidence>